<dbReference type="AlphaFoldDB" id="A0A1M4PQ98"/>
<protein>
    <recommendedName>
        <fullName evidence="16">DNA helicase</fullName>
    </recommendedName>
</protein>
<evidence type="ECO:0000256" key="6">
    <source>
        <dbReference type="ARBA" id="ARBA00022806"/>
    </source>
</evidence>
<organism evidence="14 15">
    <name type="scientific">[Clostridium] ultunense Esp</name>
    <dbReference type="NCBI Taxonomy" id="1288971"/>
    <lineage>
        <taxon>Bacteria</taxon>
        <taxon>Bacillati</taxon>
        <taxon>Bacillota</taxon>
        <taxon>Tissierellia</taxon>
        <taxon>Tissierellales</taxon>
        <taxon>Tepidimicrobiaceae</taxon>
        <taxon>Schnuerera</taxon>
    </lineage>
</organism>
<evidence type="ECO:0000256" key="8">
    <source>
        <dbReference type="ARBA" id="ARBA00022840"/>
    </source>
</evidence>
<comment type="similarity">
    <text evidence="1">Belongs to the helicase family. UvrD subfamily.</text>
</comment>
<keyword evidence="8" id="KW-0067">ATP-binding</keyword>
<dbReference type="GO" id="GO:0043138">
    <property type="term" value="F:3'-5' DNA helicase activity"/>
    <property type="evidence" value="ECO:0007669"/>
    <property type="project" value="TreeGrafter"/>
</dbReference>
<evidence type="ECO:0000259" key="12">
    <source>
        <dbReference type="Pfam" id="PF13361"/>
    </source>
</evidence>
<keyword evidence="3" id="KW-0547">Nucleotide-binding</keyword>
<dbReference type="Gene3D" id="3.40.50.300">
    <property type="entry name" value="P-loop containing nucleotide triphosphate hydrolases"/>
    <property type="match status" value="3"/>
</dbReference>
<dbReference type="InterPro" id="IPR011604">
    <property type="entry name" value="PDDEXK-like_dom_sf"/>
</dbReference>
<dbReference type="InterPro" id="IPR027417">
    <property type="entry name" value="P-loop_NTPase"/>
</dbReference>
<evidence type="ECO:0000256" key="2">
    <source>
        <dbReference type="ARBA" id="ARBA00022722"/>
    </source>
</evidence>
<dbReference type="RefSeq" id="WP_040354299.1">
    <property type="nucleotide sequence ID" value="NZ_LT669839.1"/>
</dbReference>
<keyword evidence="6" id="KW-0347">Helicase</keyword>
<dbReference type="InterPro" id="IPR011335">
    <property type="entry name" value="Restrct_endonuc-II-like"/>
</dbReference>
<evidence type="ECO:0000256" key="3">
    <source>
        <dbReference type="ARBA" id="ARBA00022741"/>
    </source>
</evidence>
<dbReference type="InterPro" id="IPR013986">
    <property type="entry name" value="DExx_box_DNA_helicase_dom_sf"/>
</dbReference>
<reference evidence="14 15" key="1">
    <citation type="submission" date="2016-11" db="EMBL/GenBank/DDBJ databases">
        <authorList>
            <person name="Manzoor S."/>
        </authorList>
    </citation>
    <scope>NUCLEOTIDE SEQUENCE [LARGE SCALE GENOMIC DNA]</scope>
    <source>
        <strain evidence="14">Clostridium ultunense strain Esp</strain>
    </source>
</reference>
<dbReference type="EMBL" id="LT669839">
    <property type="protein sequence ID" value="SHD77662.1"/>
    <property type="molecule type" value="Genomic_DNA"/>
</dbReference>
<evidence type="ECO:0000256" key="5">
    <source>
        <dbReference type="ARBA" id="ARBA00022801"/>
    </source>
</evidence>
<evidence type="ECO:0000256" key="1">
    <source>
        <dbReference type="ARBA" id="ARBA00009922"/>
    </source>
</evidence>
<keyword evidence="7" id="KW-0269">Exonuclease</keyword>
<sequence>MSDRIIYLGPYNNTKTQELFNKALHYLELGKGNSFYYILPNGNLLENYRQKMIEEIKGTFNINLFTFDDIVDRLLEDNFYTCIDREMKEALISKTLRELNEKNRLKYYRNISTKKGFVKSLVEIIGEIKRSLITAEEYLKKCPKEAFYFEIGLIYEEYENQLNNYGLIDREESFFKSLSLLKGDNSFFDDIDFIIIDGFFDFRPQELELLKEITKTSCSIYINIPFNRPRNFNTLLETIEYLKELGFEIENESKGELTYYEKMASSLFDESANKMEPNSHIHMIKAANSHLELKKISEEIKRYNLEGIDLRDMAIVLTNTDEYRNKMFQVFDEEKIPCSLNKDIKLIEIPLIKELIYVLQIKEDSKKAIINRIKSNYFNLSNMGEREALEYALRKLRFRSIEDLIHRSRSDFSAYVPNLQSILLIIEEEMESIPSEATIREYISFIMKLLDKYHIEEKILDIYNLTGDFNLFLRDISAFNKLKEILDTIIIVSKIIEDKIPLEEFLTLLENYLERESIKEVQGNPRGINIFSPVTARGQKFQVLFLVGLSQGKYPNIVENNFFFKEDNYEELKDIGIDVKNYYERLDKESIIFTTLIAACTHTLYLSYSENATEDEKDIPSLFLDEVLNSIDGETIEEKVNLATVDMDYIIKRDINQLTTKRELSQYLLGNYYEGEYGEELFFMYNHIDENTFKEVNNRILCEVERNRDEFNQYCGNIGDENIIEDIKNIHKDKIYSISYLESYGKCPYYFLLNNVLNVEEMEREFQDFTPLDRGVINHEVLKEYYYNYREEIQAHIEGKDIFNVDETNDYIIEKVEKKMESLGIDLDPKLWQLRIENNVNRILEFIKSDIDRLTKLKKKIAPMDFEIQFGRKEPFEIEVDGLKVPFTGAIDRMDKYIDEDKYIIIDYKNSDYNNRNIDHMKAGLSLQLPLYILSQKDKPIIGALYGIISTGEFQLKIGNVEEKDLVSKRNKGAITEEELEELLDTTKEFIKSYIESIHQGDFSVNPMECSPYCIYKDICRYKEERLICPLE</sequence>
<dbReference type="Proteomes" id="UP000245423">
    <property type="component" value="Chromosome 1"/>
</dbReference>
<keyword evidence="10" id="KW-0234">DNA repair</keyword>
<keyword evidence="15" id="KW-1185">Reference proteome</keyword>
<dbReference type="SUPFAM" id="SSF52980">
    <property type="entry name" value="Restriction endonuclease-like"/>
    <property type="match status" value="1"/>
</dbReference>
<dbReference type="GO" id="GO:0005524">
    <property type="term" value="F:ATP binding"/>
    <property type="evidence" value="ECO:0007669"/>
    <property type="project" value="UniProtKB-KW"/>
</dbReference>
<proteinExistence type="inferred from homology"/>
<dbReference type="Gene3D" id="1.10.10.160">
    <property type="match status" value="1"/>
</dbReference>
<keyword evidence="5" id="KW-0378">Hydrolase</keyword>
<evidence type="ECO:0000259" key="13">
    <source>
        <dbReference type="Pfam" id="PF21445"/>
    </source>
</evidence>
<evidence type="ECO:0000313" key="14">
    <source>
        <dbReference type="EMBL" id="SHD77662.1"/>
    </source>
</evidence>
<dbReference type="GO" id="GO:0004527">
    <property type="term" value="F:exonuclease activity"/>
    <property type="evidence" value="ECO:0007669"/>
    <property type="project" value="UniProtKB-KW"/>
</dbReference>
<dbReference type="InterPro" id="IPR014017">
    <property type="entry name" value="DNA_helicase_UvrD-like_C"/>
</dbReference>
<dbReference type="InterPro" id="IPR049035">
    <property type="entry name" value="ADDB_N"/>
</dbReference>
<dbReference type="Pfam" id="PF12705">
    <property type="entry name" value="PDDEXK_1"/>
    <property type="match status" value="1"/>
</dbReference>
<feature type="domain" description="UvrD-like helicase C-terminal" evidence="12">
    <location>
        <begin position="269"/>
        <end position="571"/>
    </location>
</feature>
<feature type="domain" description="PD-(D/E)XK endonuclease-like" evidence="11">
    <location>
        <begin position="737"/>
        <end position="1021"/>
    </location>
</feature>
<dbReference type="SUPFAM" id="SSF52540">
    <property type="entry name" value="P-loop containing nucleoside triphosphate hydrolases"/>
    <property type="match status" value="2"/>
</dbReference>
<dbReference type="Pfam" id="PF21445">
    <property type="entry name" value="ADDB_N"/>
    <property type="match status" value="1"/>
</dbReference>
<evidence type="ECO:0000256" key="9">
    <source>
        <dbReference type="ARBA" id="ARBA00023125"/>
    </source>
</evidence>
<accession>A0A1M4PQ98</accession>
<gene>
    <name evidence="14" type="ORF">CUESP1_2308</name>
</gene>
<keyword evidence="4" id="KW-0227">DNA damage</keyword>
<dbReference type="PANTHER" id="PTHR11070">
    <property type="entry name" value="UVRD / RECB / PCRA DNA HELICASE FAMILY MEMBER"/>
    <property type="match status" value="1"/>
</dbReference>
<dbReference type="OrthoDB" id="9758506at2"/>
<dbReference type="InterPro" id="IPR038726">
    <property type="entry name" value="PDDEXK_AddAB-type"/>
</dbReference>
<keyword evidence="2" id="KW-0540">Nuclease</keyword>
<evidence type="ECO:0000256" key="4">
    <source>
        <dbReference type="ARBA" id="ARBA00022763"/>
    </source>
</evidence>
<evidence type="ECO:0008006" key="16">
    <source>
        <dbReference type="Google" id="ProtNLM"/>
    </source>
</evidence>
<name>A0A1M4PQ98_9FIRM</name>
<dbReference type="Gene3D" id="3.90.320.10">
    <property type="match status" value="1"/>
</dbReference>
<dbReference type="GO" id="GO:0000725">
    <property type="term" value="P:recombinational repair"/>
    <property type="evidence" value="ECO:0007669"/>
    <property type="project" value="TreeGrafter"/>
</dbReference>
<dbReference type="GO" id="GO:0003677">
    <property type="term" value="F:DNA binding"/>
    <property type="evidence" value="ECO:0007669"/>
    <property type="project" value="UniProtKB-KW"/>
</dbReference>
<evidence type="ECO:0000313" key="15">
    <source>
        <dbReference type="Proteomes" id="UP000245423"/>
    </source>
</evidence>
<keyword evidence="9" id="KW-0238">DNA-binding</keyword>
<evidence type="ECO:0000256" key="10">
    <source>
        <dbReference type="ARBA" id="ARBA00023204"/>
    </source>
</evidence>
<dbReference type="Pfam" id="PF13361">
    <property type="entry name" value="UvrD_C"/>
    <property type="match status" value="1"/>
</dbReference>
<dbReference type="PANTHER" id="PTHR11070:SF2">
    <property type="entry name" value="ATP-DEPENDENT DNA HELICASE SRS2"/>
    <property type="match status" value="1"/>
</dbReference>
<dbReference type="InterPro" id="IPR000212">
    <property type="entry name" value="DNA_helicase_UvrD/REP"/>
</dbReference>
<evidence type="ECO:0000259" key="11">
    <source>
        <dbReference type="Pfam" id="PF12705"/>
    </source>
</evidence>
<evidence type="ECO:0000256" key="7">
    <source>
        <dbReference type="ARBA" id="ARBA00022839"/>
    </source>
</evidence>
<feature type="domain" description="ATP-dependent helicase/deoxyribonuclease subunit B N-terminal" evidence="13">
    <location>
        <begin position="9"/>
        <end position="231"/>
    </location>
</feature>